<sequence>MSRAEKYERRSIFGSSKAKYSSSNISWISTRQSSCMLWKESWGMVAITASSMADSCSRMQEKEGRTWGSWSQHSGHTHTSLPLEKREDLITSGAIQE</sequence>
<name>A0A4Z2IQR1_9TELE</name>
<dbReference type="AlphaFoldDB" id="A0A4Z2IQR1"/>
<evidence type="ECO:0000313" key="2">
    <source>
        <dbReference type="Proteomes" id="UP000314294"/>
    </source>
</evidence>
<dbReference type="Proteomes" id="UP000314294">
    <property type="component" value="Unassembled WGS sequence"/>
</dbReference>
<reference evidence="1 2" key="1">
    <citation type="submission" date="2019-03" db="EMBL/GenBank/DDBJ databases">
        <title>First draft genome of Liparis tanakae, snailfish: a comprehensive survey of snailfish specific genes.</title>
        <authorList>
            <person name="Kim W."/>
            <person name="Song I."/>
            <person name="Jeong J.-H."/>
            <person name="Kim D."/>
            <person name="Kim S."/>
            <person name="Ryu S."/>
            <person name="Song J.Y."/>
            <person name="Lee S.K."/>
        </authorList>
    </citation>
    <scope>NUCLEOTIDE SEQUENCE [LARGE SCALE GENOMIC DNA]</scope>
    <source>
        <tissue evidence="1">Muscle</tissue>
    </source>
</reference>
<evidence type="ECO:0000313" key="1">
    <source>
        <dbReference type="EMBL" id="TNN79503.1"/>
    </source>
</evidence>
<proteinExistence type="predicted"/>
<accession>A0A4Z2IQR1</accession>
<keyword evidence="2" id="KW-1185">Reference proteome</keyword>
<gene>
    <name evidence="1" type="ORF">EYF80_010320</name>
</gene>
<organism evidence="1 2">
    <name type="scientific">Liparis tanakae</name>
    <name type="common">Tanaka's snailfish</name>
    <dbReference type="NCBI Taxonomy" id="230148"/>
    <lineage>
        <taxon>Eukaryota</taxon>
        <taxon>Metazoa</taxon>
        <taxon>Chordata</taxon>
        <taxon>Craniata</taxon>
        <taxon>Vertebrata</taxon>
        <taxon>Euteleostomi</taxon>
        <taxon>Actinopterygii</taxon>
        <taxon>Neopterygii</taxon>
        <taxon>Teleostei</taxon>
        <taxon>Neoteleostei</taxon>
        <taxon>Acanthomorphata</taxon>
        <taxon>Eupercaria</taxon>
        <taxon>Perciformes</taxon>
        <taxon>Cottioidei</taxon>
        <taxon>Cottales</taxon>
        <taxon>Liparidae</taxon>
        <taxon>Liparis</taxon>
    </lineage>
</organism>
<comment type="caution">
    <text evidence="1">The sequence shown here is derived from an EMBL/GenBank/DDBJ whole genome shotgun (WGS) entry which is preliminary data.</text>
</comment>
<dbReference type="EMBL" id="SRLO01000064">
    <property type="protein sequence ID" value="TNN79503.1"/>
    <property type="molecule type" value="Genomic_DNA"/>
</dbReference>
<protein>
    <submittedName>
        <fullName evidence="1">Uncharacterized protein</fullName>
    </submittedName>
</protein>